<dbReference type="InterPro" id="IPR010197">
    <property type="entry name" value="OSBS/NAAAR"/>
</dbReference>
<comment type="caution">
    <text evidence="8">The sequence shown here is derived from an EMBL/GenBank/DDBJ whole genome shotgun (WGS) entry which is preliminary data.</text>
</comment>
<name>A0A7K1UEN3_9MICC</name>
<protein>
    <recommendedName>
        <fullName evidence="5 6">o-succinylbenzoate synthase</fullName>
        <ecNumber evidence="5 6">4.2.1.113</ecNumber>
    </recommendedName>
</protein>
<comment type="cofactor">
    <cofactor evidence="1">
        <name>a divalent metal cation</name>
        <dbReference type="ChEBI" id="CHEBI:60240"/>
    </cofactor>
</comment>
<accession>A0A7K1UEN3</accession>
<keyword evidence="9" id="KW-1185">Reference proteome</keyword>
<dbReference type="EMBL" id="WRPM01000007">
    <property type="protein sequence ID" value="MVT24943.1"/>
    <property type="molecule type" value="Genomic_DNA"/>
</dbReference>
<dbReference type="GO" id="GO:0046872">
    <property type="term" value="F:metal ion binding"/>
    <property type="evidence" value="ECO:0007669"/>
    <property type="project" value="UniProtKB-KW"/>
</dbReference>
<dbReference type="InterPro" id="IPR013341">
    <property type="entry name" value="Mandelate_racemase_N_dom"/>
</dbReference>
<evidence type="ECO:0000256" key="4">
    <source>
        <dbReference type="ARBA" id="ARBA00023239"/>
    </source>
</evidence>
<dbReference type="SMART" id="SM00922">
    <property type="entry name" value="MR_MLE"/>
    <property type="match status" value="1"/>
</dbReference>
<dbReference type="GO" id="GO:0043748">
    <property type="term" value="F:O-succinylbenzoate synthase activity"/>
    <property type="evidence" value="ECO:0007669"/>
    <property type="project" value="UniProtKB-EC"/>
</dbReference>
<evidence type="ECO:0000256" key="1">
    <source>
        <dbReference type="ARBA" id="ARBA00001968"/>
    </source>
</evidence>
<dbReference type="CDD" id="cd03317">
    <property type="entry name" value="NAAAR"/>
    <property type="match status" value="1"/>
</dbReference>
<evidence type="ECO:0000256" key="2">
    <source>
        <dbReference type="ARBA" id="ARBA00022723"/>
    </source>
</evidence>
<organism evidence="8 9">
    <name type="scientific">Nesterenkonia alkaliphila</name>
    <dbReference type="NCBI Taxonomy" id="1463631"/>
    <lineage>
        <taxon>Bacteria</taxon>
        <taxon>Bacillati</taxon>
        <taxon>Actinomycetota</taxon>
        <taxon>Actinomycetes</taxon>
        <taxon>Micrococcales</taxon>
        <taxon>Micrococcaceae</taxon>
        <taxon>Nesterenkonia</taxon>
    </lineage>
</organism>
<feature type="domain" description="Mandelate racemase/muconate lactonizing enzyme C-terminal" evidence="7">
    <location>
        <begin position="153"/>
        <end position="245"/>
    </location>
</feature>
<dbReference type="Gene3D" id="3.30.390.10">
    <property type="entry name" value="Enolase-like, N-terminal domain"/>
    <property type="match status" value="1"/>
</dbReference>
<dbReference type="SFLD" id="SFLDS00001">
    <property type="entry name" value="Enolase"/>
    <property type="match status" value="1"/>
</dbReference>
<keyword evidence="3" id="KW-0460">Magnesium</keyword>
<dbReference type="InterPro" id="IPR036849">
    <property type="entry name" value="Enolase-like_C_sf"/>
</dbReference>
<sequence length="381" mass="41340">MRIESITVRRLRMKMQSAFTTSFGTQTHRDLLLVEARSGEHIGYGECVAMSAPFYSEEATSTCAVAIEEYLIPALQNWSRQGGNPGGVVLIDHPEQISQALAPIKRNNMAKSALEGAVWDLWARQQGLSLAEAFGGTRRQIEVGLSIGIKQTDAELIETVGAAVDAGYKRIKIKIAPGRDLQMLRAVRTEFPETPIMADANSAYTLADTELFQAMDELDLMMIEQPLAHDDIVDHRQLQAAIRTPVCLDESIHSAEDARKAIELGSGKIINIKIGRVGGITESQRIEALCRENGLHAWCGGMLETGIGRAHNVAIASLSGFTLPGDTAPSARYWAQDIIEPEVVMEAGLITVPAAPGLGYGVVPDRLDAHTTHLVSYDLTS</sequence>
<dbReference type="Proteomes" id="UP000460157">
    <property type="component" value="Unassembled WGS sequence"/>
</dbReference>
<dbReference type="SUPFAM" id="SSF54826">
    <property type="entry name" value="Enolase N-terminal domain-like"/>
    <property type="match status" value="1"/>
</dbReference>
<dbReference type="SFLD" id="SFLDF00009">
    <property type="entry name" value="o-succinylbenzoate_synthase"/>
    <property type="match status" value="1"/>
</dbReference>
<evidence type="ECO:0000256" key="6">
    <source>
        <dbReference type="NCBIfam" id="TIGR01928"/>
    </source>
</evidence>
<evidence type="ECO:0000313" key="9">
    <source>
        <dbReference type="Proteomes" id="UP000460157"/>
    </source>
</evidence>
<keyword evidence="2" id="KW-0479">Metal-binding</keyword>
<dbReference type="PANTHER" id="PTHR48073">
    <property type="entry name" value="O-SUCCINYLBENZOATE SYNTHASE-RELATED"/>
    <property type="match status" value="1"/>
</dbReference>
<dbReference type="Gene3D" id="3.20.20.120">
    <property type="entry name" value="Enolase-like C-terminal domain"/>
    <property type="match status" value="1"/>
</dbReference>
<evidence type="ECO:0000256" key="5">
    <source>
        <dbReference type="ARBA" id="ARBA00029491"/>
    </source>
</evidence>
<dbReference type="PANTHER" id="PTHR48073:SF5">
    <property type="entry name" value="O-SUCCINYLBENZOATE SYNTHASE"/>
    <property type="match status" value="1"/>
</dbReference>
<dbReference type="AlphaFoldDB" id="A0A7K1UEN3"/>
<dbReference type="Pfam" id="PF13378">
    <property type="entry name" value="MR_MLE_C"/>
    <property type="match status" value="1"/>
</dbReference>
<dbReference type="SFLD" id="SFLDG00180">
    <property type="entry name" value="muconate_cycloisomerase"/>
    <property type="match status" value="1"/>
</dbReference>
<dbReference type="NCBIfam" id="TIGR01928">
    <property type="entry name" value="menC_lowGC_arch"/>
    <property type="match status" value="1"/>
</dbReference>
<dbReference type="InterPro" id="IPR029065">
    <property type="entry name" value="Enolase_C-like"/>
</dbReference>
<dbReference type="SUPFAM" id="SSF51604">
    <property type="entry name" value="Enolase C-terminal domain-like"/>
    <property type="match status" value="1"/>
</dbReference>
<evidence type="ECO:0000256" key="3">
    <source>
        <dbReference type="ARBA" id="ARBA00022842"/>
    </source>
</evidence>
<dbReference type="Pfam" id="PF02746">
    <property type="entry name" value="MR_MLE_N"/>
    <property type="match status" value="1"/>
</dbReference>
<dbReference type="UniPathway" id="UPA00079"/>
<proteinExistence type="predicted"/>
<dbReference type="GO" id="GO:0016854">
    <property type="term" value="F:racemase and epimerase activity"/>
    <property type="evidence" value="ECO:0007669"/>
    <property type="project" value="UniProtKB-ARBA"/>
</dbReference>
<keyword evidence="4 8" id="KW-0456">Lyase</keyword>
<dbReference type="UniPathway" id="UPA01057">
    <property type="reaction ID" value="UER00165"/>
</dbReference>
<reference evidence="8 9" key="1">
    <citation type="submission" date="2019-12" db="EMBL/GenBank/DDBJ databases">
        <title>Nesterenkonia muleiensis sp. nov., a novel actinobacterium isolated from sap of Populus euphratica.</title>
        <authorList>
            <person name="Wang R."/>
        </authorList>
    </citation>
    <scope>NUCLEOTIDE SEQUENCE [LARGE SCALE GENOMIC DNA]</scope>
    <source>
        <strain evidence="8 9">F10</strain>
    </source>
</reference>
<evidence type="ECO:0000313" key="8">
    <source>
        <dbReference type="EMBL" id="MVT24943.1"/>
    </source>
</evidence>
<dbReference type="InterPro" id="IPR013342">
    <property type="entry name" value="Mandelate_racemase_C"/>
</dbReference>
<dbReference type="GO" id="GO:0009234">
    <property type="term" value="P:menaquinone biosynthetic process"/>
    <property type="evidence" value="ECO:0007669"/>
    <property type="project" value="UniProtKB-UniRule"/>
</dbReference>
<dbReference type="EC" id="4.2.1.113" evidence="5 6"/>
<evidence type="ECO:0000259" key="7">
    <source>
        <dbReference type="SMART" id="SM00922"/>
    </source>
</evidence>
<dbReference type="OrthoDB" id="9774531at2"/>
<gene>
    <name evidence="8" type="primary">menC</name>
    <name evidence="8" type="ORF">GNZ21_00950</name>
</gene>
<dbReference type="InterPro" id="IPR029017">
    <property type="entry name" value="Enolase-like_N"/>
</dbReference>